<sequence length="350" mass="39415">MNMNQIVQPLLQWFEQNKRDLPWRHNCTPYRVWVSEIMLQQTRVEAVKGYFSHFLQAAPDIPALAALPEEKLLKLWEGLGYYSRARNLQKAAKQIMEQYGGNMPAVYEQLLTLPGIGSYTAGAVASIAFGLPVPAVDGNVLRVWMRLTADHADIADLRTKRQTEAALQPLMPAEHSGAFNQALMELGAMVCVPNAAPKCSSCPLAEFCEAHRQGTELQFPVKKPKPPRRVEQRTILLLEQEGRLALRRRPPKGLLASLWELPGFGGALTQEQAVEAVRSLGLEPVRLKPLPPAKHIFTHIEWHMTGWRVWLAPLPEAQKLTWADADELRAGYPLPSAFRPFLREFLQAEK</sequence>
<evidence type="ECO:0000256" key="6">
    <source>
        <dbReference type="ARBA" id="ARBA00022485"/>
    </source>
</evidence>
<dbReference type="InterPro" id="IPR005760">
    <property type="entry name" value="A/G_AdeGlyc_MutY"/>
</dbReference>
<dbReference type="InterPro" id="IPR003265">
    <property type="entry name" value="HhH-GPD_domain"/>
</dbReference>
<dbReference type="EC" id="3.2.2.31" evidence="4 14"/>
<dbReference type="GO" id="GO:0046872">
    <property type="term" value="F:metal ion binding"/>
    <property type="evidence" value="ECO:0007669"/>
    <property type="project" value="UniProtKB-UniRule"/>
</dbReference>
<keyword evidence="17" id="KW-1185">Reference proteome</keyword>
<keyword evidence="9" id="KW-0378">Hydrolase</keyword>
<dbReference type="Pfam" id="PF00730">
    <property type="entry name" value="HhH-GPD"/>
    <property type="match status" value="1"/>
</dbReference>
<dbReference type="InterPro" id="IPR000445">
    <property type="entry name" value="HhH_motif"/>
</dbReference>
<organism evidence="16 17">
    <name type="scientific">Caproicibacterium amylolyticum</name>
    <dbReference type="NCBI Taxonomy" id="2766537"/>
    <lineage>
        <taxon>Bacteria</taxon>
        <taxon>Bacillati</taxon>
        <taxon>Bacillota</taxon>
        <taxon>Clostridia</taxon>
        <taxon>Eubacteriales</taxon>
        <taxon>Oscillospiraceae</taxon>
        <taxon>Caproicibacterium</taxon>
    </lineage>
</organism>
<dbReference type="InterPro" id="IPR011257">
    <property type="entry name" value="DNA_glycosylase"/>
</dbReference>
<evidence type="ECO:0000256" key="13">
    <source>
        <dbReference type="ARBA" id="ARBA00023295"/>
    </source>
</evidence>
<name>A0A7G9WL44_9FIRM</name>
<comment type="function">
    <text evidence="2">Adenine glycosylase active on G-A mispairs. MutY also corrects error-prone DNA synthesis past GO lesions which are due to the oxidatively damaged form of guanine: 7,8-dihydro-8-oxoguanine (8-oxo-dGTP).</text>
</comment>
<dbReference type="CDD" id="cd00056">
    <property type="entry name" value="ENDO3c"/>
    <property type="match status" value="1"/>
</dbReference>
<dbReference type="GO" id="GO:0006284">
    <property type="term" value="P:base-excision repair"/>
    <property type="evidence" value="ECO:0007669"/>
    <property type="project" value="UniProtKB-UniRule"/>
</dbReference>
<evidence type="ECO:0000256" key="5">
    <source>
        <dbReference type="ARBA" id="ARBA00022023"/>
    </source>
</evidence>
<keyword evidence="13 14" id="KW-0326">Glycosidase</keyword>
<dbReference type="PROSITE" id="PS01155">
    <property type="entry name" value="ENDONUCLEASE_III_2"/>
    <property type="match status" value="1"/>
</dbReference>
<evidence type="ECO:0000256" key="11">
    <source>
        <dbReference type="ARBA" id="ARBA00023014"/>
    </source>
</evidence>
<dbReference type="FunFam" id="1.10.340.30:FF:000002">
    <property type="entry name" value="Adenine DNA glycosylase"/>
    <property type="match status" value="1"/>
</dbReference>
<dbReference type="InterPro" id="IPR004036">
    <property type="entry name" value="Endonuclease-III-like_CS2"/>
</dbReference>
<accession>A0A7G9WL44</accession>
<dbReference type="AlphaFoldDB" id="A0A7G9WL44"/>
<dbReference type="Gene3D" id="1.10.1670.10">
    <property type="entry name" value="Helix-hairpin-Helix base-excision DNA repair enzymes (C-terminal)"/>
    <property type="match status" value="1"/>
</dbReference>
<evidence type="ECO:0000313" key="17">
    <source>
        <dbReference type="Proteomes" id="UP000516046"/>
    </source>
</evidence>
<keyword evidence="6" id="KW-0004">4Fe-4S</keyword>
<keyword evidence="12" id="KW-0234">DNA repair</keyword>
<dbReference type="GO" id="GO:0034039">
    <property type="term" value="F:8-oxo-7,8-dihydroguanine DNA N-glycosylase activity"/>
    <property type="evidence" value="ECO:0007669"/>
    <property type="project" value="TreeGrafter"/>
</dbReference>
<evidence type="ECO:0000256" key="7">
    <source>
        <dbReference type="ARBA" id="ARBA00022723"/>
    </source>
</evidence>
<dbReference type="NCBIfam" id="TIGR01084">
    <property type="entry name" value="mutY"/>
    <property type="match status" value="1"/>
</dbReference>
<keyword evidence="10 14" id="KW-0408">Iron</keyword>
<dbReference type="InterPro" id="IPR015797">
    <property type="entry name" value="NUDIX_hydrolase-like_dom_sf"/>
</dbReference>
<gene>
    <name evidence="16" type="primary">mutY</name>
    <name evidence="16" type="ORF">H6X83_02825</name>
</gene>
<reference evidence="16 17" key="1">
    <citation type="submission" date="2020-08" db="EMBL/GenBank/DDBJ databases">
        <authorList>
            <person name="Ren C."/>
            <person name="Gu Y."/>
            <person name="Xu Y."/>
        </authorList>
    </citation>
    <scope>NUCLEOTIDE SEQUENCE [LARGE SCALE GENOMIC DNA]</scope>
    <source>
        <strain evidence="16 17">LBM18003</strain>
    </source>
</reference>
<dbReference type="GO" id="GO:0032357">
    <property type="term" value="F:oxidized purine DNA binding"/>
    <property type="evidence" value="ECO:0007669"/>
    <property type="project" value="TreeGrafter"/>
</dbReference>
<dbReference type="PANTHER" id="PTHR42944">
    <property type="entry name" value="ADENINE DNA GLYCOSYLASE"/>
    <property type="match status" value="1"/>
</dbReference>
<evidence type="ECO:0000256" key="10">
    <source>
        <dbReference type="ARBA" id="ARBA00023004"/>
    </source>
</evidence>
<comment type="similarity">
    <text evidence="3 14">Belongs to the Nth/MutY family.</text>
</comment>
<comment type="catalytic activity">
    <reaction evidence="1 14">
        <text>Hydrolyzes free adenine bases from 7,8-dihydro-8-oxoguanine:adenine mismatched double-stranded DNA, leaving an apurinic site.</text>
        <dbReference type="EC" id="3.2.2.31"/>
    </reaction>
</comment>
<dbReference type="SMART" id="SM00478">
    <property type="entry name" value="ENDO3c"/>
    <property type="match status" value="1"/>
</dbReference>
<dbReference type="InterPro" id="IPR044298">
    <property type="entry name" value="MIG/MutY"/>
</dbReference>
<protein>
    <recommendedName>
        <fullName evidence="5 14">Adenine DNA glycosylase</fullName>
        <ecNumber evidence="4 14">3.2.2.31</ecNumber>
    </recommendedName>
</protein>
<dbReference type="KEGG" id="caml:H6X83_02825"/>
<evidence type="ECO:0000259" key="15">
    <source>
        <dbReference type="SMART" id="SM00478"/>
    </source>
</evidence>
<dbReference type="Proteomes" id="UP000516046">
    <property type="component" value="Chromosome"/>
</dbReference>
<dbReference type="InterPro" id="IPR029119">
    <property type="entry name" value="MutY_C"/>
</dbReference>
<dbReference type="InterPro" id="IPR023170">
    <property type="entry name" value="HhH_base_excis_C"/>
</dbReference>
<evidence type="ECO:0000256" key="2">
    <source>
        <dbReference type="ARBA" id="ARBA00002933"/>
    </source>
</evidence>
<dbReference type="Gene3D" id="3.90.79.10">
    <property type="entry name" value="Nucleoside Triphosphate Pyrophosphohydrolase"/>
    <property type="match status" value="1"/>
</dbReference>
<evidence type="ECO:0000256" key="1">
    <source>
        <dbReference type="ARBA" id="ARBA00000843"/>
    </source>
</evidence>
<dbReference type="CDD" id="cd03431">
    <property type="entry name" value="NUDIX_DNA_Glycosylase_C-MutY"/>
    <property type="match status" value="1"/>
</dbReference>
<dbReference type="EMBL" id="CP060696">
    <property type="protein sequence ID" value="QNO19406.1"/>
    <property type="molecule type" value="Genomic_DNA"/>
</dbReference>
<dbReference type="GO" id="GO:0006298">
    <property type="term" value="P:mismatch repair"/>
    <property type="evidence" value="ECO:0007669"/>
    <property type="project" value="TreeGrafter"/>
</dbReference>
<evidence type="ECO:0000313" key="16">
    <source>
        <dbReference type="EMBL" id="QNO19406.1"/>
    </source>
</evidence>
<evidence type="ECO:0000256" key="12">
    <source>
        <dbReference type="ARBA" id="ARBA00023204"/>
    </source>
</evidence>
<dbReference type="Pfam" id="PF14815">
    <property type="entry name" value="NUDIX_4"/>
    <property type="match status" value="1"/>
</dbReference>
<evidence type="ECO:0000256" key="9">
    <source>
        <dbReference type="ARBA" id="ARBA00022801"/>
    </source>
</evidence>
<keyword evidence="8 14" id="KW-0227">DNA damage</keyword>
<keyword evidence="7" id="KW-0479">Metal-binding</keyword>
<dbReference type="PANTHER" id="PTHR42944:SF1">
    <property type="entry name" value="ADENINE DNA GLYCOSYLASE"/>
    <property type="match status" value="1"/>
</dbReference>
<dbReference type="Gene3D" id="1.10.340.30">
    <property type="entry name" value="Hypothetical protein, domain 2"/>
    <property type="match status" value="1"/>
</dbReference>
<feature type="domain" description="HhH-GPD" evidence="15">
    <location>
        <begin position="38"/>
        <end position="189"/>
    </location>
</feature>
<evidence type="ECO:0000256" key="8">
    <source>
        <dbReference type="ARBA" id="ARBA00022763"/>
    </source>
</evidence>
<evidence type="ECO:0000256" key="14">
    <source>
        <dbReference type="RuleBase" id="RU365096"/>
    </source>
</evidence>
<dbReference type="SUPFAM" id="SSF55811">
    <property type="entry name" value="Nudix"/>
    <property type="match status" value="1"/>
</dbReference>
<dbReference type="GO" id="GO:0051539">
    <property type="term" value="F:4 iron, 4 sulfur cluster binding"/>
    <property type="evidence" value="ECO:0007669"/>
    <property type="project" value="UniProtKB-UniRule"/>
</dbReference>
<dbReference type="GO" id="GO:0000701">
    <property type="term" value="F:purine-specific mismatch base pair DNA N-glycosylase activity"/>
    <property type="evidence" value="ECO:0007669"/>
    <property type="project" value="UniProtKB-EC"/>
</dbReference>
<dbReference type="SUPFAM" id="SSF48150">
    <property type="entry name" value="DNA-glycosylase"/>
    <property type="match status" value="1"/>
</dbReference>
<comment type="cofactor">
    <cofactor evidence="14">
        <name>[4Fe-4S] cluster</name>
        <dbReference type="ChEBI" id="CHEBI:49883"/>
    </cofactor>
    <text evidence="14">Binds 1 [4Fe-4S] cluster.</text>
</comment>
<evidence type="ECO:0000256" key="3">
    <source>
        <dbReference type="ARBA" id="ARBA00008343"/>
    </source>
</evidence>
<evidence type="ECO:0000256" key="4">
    <source>
        <dbReference type="ARBA" id="ARBA00012045"/>
    </source>
</evidence>
<keyword evidence="11" id="KW-0411">Iron-sulfur</keyword>
<dbReference type="GO" id="GO:0035485">
    <property type="term" value="F:adenine/guanine mispair binding"/>
    <property type="evidence" value="ECO:0007669"/>
    <property type="project" value="TreeGrafter"/>
</dbReference>
<dbReference type="Pfam" id="PF00633">
    <property type="entry name" value="HHH"/>
    <property type="match status" value="1"/>
</dbReference>
<proteinExistence type="inferred from homology"/>